<dbReference type="PANTHER" id="PTHR19446">
    <property type="entry name" value="REVERSE TRANSCRIPTASES"/>
    <property type="match status" value="1"/>
</dbReference>
<keyword evidence="2" id="KW-1185">Reference proteome</keyword>
<proteinExistence type="predicted"/>
<dbReference type="EMBL" id="JABFDY010000003">
    <property type="protein sequence ID" value="KAF7709193.1"/>
    <property type="molecule type" value="Genomic_DNA"/>
</dbReference>
<dbReference type="Proteomes" id="UP000606274">
    <property type="component" value="Unassembled WGS sequence"/>
</dbReference>
<name>A0A8T0BS11_SILME</name>
<evidence type="ECO:0008006" key="3">
    <source>
        <dbReference type="Google" id="ProtNLM"/>
    </source>
</evidence>
<evidence type="ECO:0000313" key="1">
    <source>
        <dbReference type="EMBL" id="KAF7709193.1"/>
    </source>
</evidence>
<gene>
    <name evidence="1" type="ORF">HF521_016043</name>
</gene>
<accession>A0A8T0BS11</accession>
<dbReference type="AlphaFoldDB" id="A0A8T0BS11"/>
<comment type="caution">
    <text evidence="1">The sequence shown here is derived from an EMBL/GenBank/DDBJ whole genome shotgun (WGS) entry which is preliminary data.</text>
</comment>
<reference evidence="1" key="1">
    <citation type="submission" date="2020-08" db="EMBL/GenBank/DDBJ databases">
        <title>Chromosome-level assembly of Southern catfish (Silurus meridionalis) provides insights into visual adaptation to the nocturnal and benthic lifestyles.</title>
        <authorList>
            <person name="Zhang Y."/>
            <person name="Wang D."/>
            <person name="Peng Z."/>
        </authorList>
    </citation>
    <scope>NUCLEOTIDE SEQUENCE</scope>
    <source>
        <strain evidence="1">SWU-2019-XX</strain>
        <tissue evidence="1">Muscle</tissue>
    </source>
</reference>
<evidence type="ECO:0000313" key="2">
    <source>
        <dbReference type="Proteomes" id="UP000606274"/>
    </source>
</evidence>
<sequence length="122" mass="14457">MKIGKSVGPDDIPVEAWRCLGEMAVEFLSRLFNKILEGERMPEEWRRSVLVPFFKNKGDVQTCSNYRGIKLISHNMKLWERVVEARLREEVTICKQQYGFMTRDMFCTTLKYTPDFPRLVYI</sequence>
<protein>
    <recommendedName>
        <fullName evidence="3">Reverse transcriptase</fullName>
    </recommendedName>
</protein>
<organism evidence="1 2">
    <name type="scientific">Silurus meridionalis</name>
    <name type="common">Southern catfish</name>
    <name type="synonym">Silurus soldatovi meridionalis</name>
    <dbReference type="NCBI Taxonomy" id="175797"/>
    <lineage>
        <taxon>Eukaryota</taxon>
        <taxon>Metazoa</taxon>
        <taxon>Chordata</taxon>
        <taxon>Craniata</taxon>
        <taxon>Vertebrata</taxon>
        <taxon>Euteleostomi</taxon>
        <taxon>Actinopterygii</taxon>
        <taxon>Neopterygii</taxon>
        <taxon>Teleostei</taxon>
        <taxon>Ostariophysi</taxon>
        <taxon>Siluriformes</taxon>
        <taxon>Siluridae</taxon>
        <taxon>Silurus</taxon>
    </lineage>
</organism>